<feature type="compositionally biased region" description="Basic residues" evidence="1">
    <location>
        <begin position="167"/>
        <end position="177"/>
    </location>
</feature>
<feature type="compositionally biased region" description="Basic and acidic residues" evidence="1">
    <location>
        <begin position="8"/>
        <end position="25"/>
    </location>
</feature>
<protein>
    <submittedName>
        <fullName evidence="2">Uncharacterized protein</fullName>
    </submittedName>
</protein>
<proteinExistence type="predicted"/>
<comment type="caution">
    <text evidence="2">The sequence shown here is derived from an EMBL/GenBank/DDBJ whole genome shotgun (WGS) entry which is preliminary data.</text>
</comment>
<keyword evidence="3" id="KW-1185">Reference proteome</keyword>
<dbReference type="PANTHER" id="PTHR28186:SF1">
    <property type="entry name" value="MEIOTICALLY UP-REGULATED GENE 9 PROTEIN"/>
    <property type="match status" value="1"/>
</dbReference>
<evidence type="ECO:0000256" key="1">
    <source>
        <dbReference type="SAM" id="MobiDB-lite"/>
    </source>
</evidence>
<reference evidence="2 3" key="1">
    <citation type="submission" date="2017-04" db="EMBL/GenBank/DDBJ databases">
        <title>Genome sequencing of [Candida] sorbophila.</title>
        <authorList>
            <person name="Ahn J.O."/>
        </authorList>
    </citation>
    <scope>NUCLEOTIDE SEQUENCE [LARGE SCALE GENOMIC DNA]</scope>
    <source>
        <strain evidence="2 3">DS02</strain>
    </source>
</reference>
<dbReference type="GeneID" id="36513805"/>
<feature type="region of interest" description="Disordered" evidence="1">
    <location>
        <begin position="1"/>
        <end position="184"/>
    </location>
</feature>
<gene>
    <name evidence="2" type="ORF">B9G98_00056</name>
</gene>
<dbReference type="InterPro" id="IPR018809">
    <property type="entry name" value="DUF2406"/>
</dbReference>
<dbReference type="Pfam" id="PF10295">
    <property type="entry name" value="DUF2406"/>
    <property type="match status" value="1"/>
</dbReference>
<dbReference type="RefSeq" id="XP_024662382.1">
    <property type="nucleotide sequence ID" value="XM_024806614.1"/>
</dbReference>
<evidence type="ECO:0000313" key="2">
    <source>
        <dbReference type="EMBL" id="PRT52436.1"/>
    </source>
</evidence>
<feature type="compositionally biased region" description="Polar residues" evidence="1">
    <location>
        <begin position="68"/>
        <end position="78"/>
    </location>
</feature>
<dbReference type="Proteomes" id="UP000238350">
    <property type="component" value="Unassembled WGS sequence"/>
</dbReference>
<name>A0A2T0FBR2_9ASCO</name>
<accession>A0A2T0FBR2</accession>
<organism evidence="2 3">
    <name type="scientific">Wickerhamiella sorbophila</name>
    <dbReference type="NCBI Taxonomy" id="45607"/>
    <lineage>
        <taxon>Eukaryota</taxon>
        <taxon>Fungi</taxon>
        <taxon>Dikarya</taxon>
        <taxon>Ascomycota</taxon>
        <taxon>Saccharomycotina</taxon>
        <taxon>Dipodascomycetes</taxon>
        <taxon>Dipodascales</taxon>
        <taxon>Trichomonascaceae</taxon>
        <taxon>Wickerhamiella</taxon>
    </lineage>
</organism>
<dbReference type="EMBL" id="NDIQ01000001">
    <property type="protein sequence ID" value="PRT52436.1"/>
    <property type="molecule type" value="Genomic_DNA"/>
</dbReference>
<dbReference type="PANTHER" id="PTHR28186">
    <property type="entry name" value="MEIOTICALLY UP-REGULATED GENE 9 PROTEIN"/>
    <property type="match status" value="1"/>
</dbReference>
<evidence type="ECO:0000313" key="3">
    <source>
        <dbReference type="Proteomes" id="UP000238350"/>
    </source>
</evidence>
<dbReference type="AlphaFoldDB" id="A0A2T0FBR2"/>
<sequence length="184" mass="20986">MGLFSKKKKDEDEERHHTTHEDAKALHPQIHDPILTAIQEQQPYEVGSSDPTQSVSPSGALRDVFGHQITNPDISNPARSREERPLDTIRSFEYSATGDESLREMQETPRLGFRPREQFSSMPRFDTNPYAQDENIISFGDPSAAEVENERKNVYYPPTPQSTTVAKQKKKKGLFRRNKGDDDN</sequence>
<dbReference type="OrthoDB" id="5330253at2759"/>